<evidence type="ECO:0000256" key="3">
    <source>
        <dbReference type="ARBA" id="ARBA00022691"/>
    </source>
</evidence>
<reference evidence="5" key="1">
    <citation type="submission" date="2018-09" db="EMBL/GenBank/DDBJ databases">
        <title>Genome sequencing of strain 2DFWR-13.</title>
        <authorList>
            <person name="Heo J."/>
            <person name="Kim S.-J."/>
            <person name="Kwon S.-W."/>
        </authorList>
    </citation>
    <scope>NUCLEOTIDE SEQUENCE [LARGE SCALE GENOMIC DNA]</scope>
    <source>
        <strain evidence="5">2DFWR-13</strain>
    </source>
</reference>
<dbReference type="Pfam" id="PF01596">
    <property type="entry name" value="Methyltransf_3"/>
    <property type="match status" value="1"/>
</dbReference>
<keyword evidence="3" id="KW-0949">S-adenosyl-L-methionine</keyword>
<gene>
    <name evidence="4" type="ORF">D7I47_10495</name>
</gene>
<dbReference type="GO" id="GO:0008171">
    <property type="term" value="F:O-methyltransferase activity"/>
    <property type="evidence" value="ECO:0007669"/>
    <property type="project" value="InterPro"/>
</dbReference>
<dbReference type="InterPro" id="IPR050362">
    <property type="entry name" value="Cation-dep_OMT"/>
</dbReference>
<proteinExistence type="predicted"/>
<dbReference type="Proteomes" id="UP000278886">
    <property type="component" value="Chromosome"/>
</dbReference>
<keyword evidence="1 4" id="KW-0489">Methyltransferase</keyword>
<dbReference type="CDD" id="cd02440">
    <property type="entry name" value="AdoMet_MTases"/>
    <property type="match status" value="1"/>
</dbReference>
<dbReference type="InterPro" id="IPR002935">
    <property type="entry name" value="SAM_O-MeTrfase"/>
</dbReference>
<sequence>MSTWTEVDDYFARLFPDDPALDAAHASSSETTLPGADVTPHQGALLAILTRAIGARRVLEFGTLAGYSTIWLARAVGPTGHVDTLELDAGNAAIARVNFDAAGVADRVEVHLGAAADTADRLISEGVEPYDLVFIDADKPSNPLYLAASLRLTRPGGLIIVDNVVRGGAVADPDDTTAAVECVRSLVDDIVAAGLEATAIQTVGDKGWDGFAVIRVPD</sequence>
<dbReference type="PROSITE" id="PS51682">
    <property type="entry name" value="SAM_OMT_I"/>
    <property type="match status" value="1"/>
</dbReference>
<dbReference type="PANTHER" id="PTHR10509">
    <property type="entry name" value="O-METHYLTRANSFERASE-RELATED"/>
    <property type="match status" value="1"/>
</dbReference>
<dbReference type="SUPFAM" id="SSF53335">
    <property type="entry name" value="S-adenosyl-L-methionine-dependent methyltransferases"/>
    <property type="match status" value="1"/>
</dbReference>
<dbReference type="PANTHER" id="PTHR10509:SF14">
    <property type="entry name" value="CAFFEOYL-COA O-METHYLTRANSFERASE 3-RELATED"/>
    <property type="match status" value="1"/>
</dbReference>
<dbReference type="AlphaFoldDB" id="A0A387BBW7"/>
<accession>A0A387BBW7</accession>
<evidence type="ECO:0000256" key="1">
    <source>
        <dbReference type="ARBA" id="ARBA00022603"/>
    </source>
</evidence>
<dbReference type="OrthoDB" id="9799672at2"/>
<evidence type="ECO:0000313" key="4">
    <source>
        <dbReference type="EMBL" id="AYF98646.1"/>
    </source>
</evidence>
<name>A0A387BBW7_9MICO</name>
<dbReference type="InterPro" id="IPR029063">
    <property type="entry name" value="SAM-dependent_MTases_sf"/>
</dbReference>
<dbReference type="KEGG" id="lyd:D7I47_10495"/>
<dbReference type="Gene3D" id="3.40.50.150">
    <property type="entry name" value="Vaccinia Virus protein VP39"/>
    <property type="match status" value="1"/>
</dbReference>
<keyword evidence="2 4" id="KW-0808">Transferase</keyword>
<dbReference type="GO" id="GO:0008757">
    <property type="term" value="F:S-adenosylmethionine-dependent methyltransferase activity"/>
    <property type="evidence" value="ECO:0007669"/>
    <property type="project" value="TreeGrafter"/>
</dbReference>
<organism evidence="4 5">
    <name type="scientific">Protaetiibacter intestinalis</name>
    <dbReference type="NCBI Taxonomy" id="2419774"/>
    <lineage>
        <taxon>Bacteria</taxon>
        <taxon>Bacillati</taxon>
        <taxon>Actinomycetota</taxon>
        <taxon>Actinomycetes</taxon>
        <taxon>Micrococcales</taxon>
        <taxon>Microbacteriaceae</taxon>
        <taxon>Protaetiibacter</taxon>
    </lineage>
</organism>
<dbReference type="EMBL" id="CP032630">
    <property type="protein sequence ID" value="AYF98646.1"/>
    <property type="molecule type" value="Genomic_DNA"/>
</dbReference>
<evidence type="ECO:0000313" key="5">
    <source>
        <dbReference type="Proteomes" id="UP000278886"/>
    </source>
</evidence>
<evidence type="ECO:0000256" key="2">
    <source>
        <dbReference type="ARBA" id="ARBA00022679"/>
    </source>
</evidence>
<keyword evidence="5" id="KW-1185">Reference proteome</keyword>
<dbReference type="RefSeq" id="WP_120762993.1">
    <property type="nucleotide sequence ID" value="NZ_CP032630.1"/>
</dbReference>
<protein>
    <submittedName>
        <fullName evidence="4">O-methyltransferase</fullName>
    </submittedName>
</protein>
<dbReference type="GO" id="GO:0032259">
    <property type="term" value="P:methylation"/>
    <property type="evidence" value="ECO:0007669"/>
    <property type="project" value="UniProtKB-KW"/>
</dbReference>